<dbReference type="GO" id="GO:0030170">
    <property type="term" value="F:pyridoxal phosphate binding"/>
    <property type="evidence" value="ECO:0007669"/>
    <property type="project" value="UniProtKB-UniRule"/>
</dbReference>
<dbReference type="InterPro" id="IPR016454">
    <property type="entry name" value="Cysteine_dSase"/>
</dbReference>
<dbReference type="PROSITE" id="PS00595">
    <property type="entry name" value="AA_TRANSFER_CLASS_5"/>
    <property type="match status" value="1"/>
</dbReference>
<reference evidence="10 11" key="1">
    <citation type="journal article" date="2015" name="Nature">
        <title>rRNA introns, odd ribosomes, and small enigmatic genomes across a large radiation of phyla.</title>
        <authorList>
            <person name="Brown C.T."/>
            <person name="Hug L.A."/>
            <person name="Thomas B.C."/>
            <person name="Sharon I."/>
            <person name="Castelle C.J."/>
            <person name="Singh A."/>
            <person name="Wilkins M.J."/>
            <person name="Williams K.H."/>
            <person name="Banfield J.F."/>
        </authorList>
    </citation>
    <scope>NUCLEOTIDE SEQUENCE [LARGE SCALE GENOMIC DNA]</scope>
</reference>
<comment type="catalytic activity">
    <reaction evidence="6 8">
        <text>(sulfur carrier)-H + L-cysteine = (sulfur carrier)-SH + L-alanine</text>
        <dbReference type="Rhea" id="RHEA:43892"/>
        <dbReference type="Rhea" id="RHEA-COMP:14737"/>
        <dbReference type="Rhea" id="RHEA-COMP:14739"/>
        <dbReference type="ChEBI" id="CHEBI:29917"/>
        <dbReference type="ChEBI" id="CHEBI:35235"/>
        <dbReference type="ChEBI" id="CHEBI:57972"/>
        <dbReference type="ChEBI" id="CHEBI:64428"/>
        <dbReference type="EC" id="2.8.1.7"/>
    </reaction>
</comment>
<dbReference type="Gene3D" id="3.90.1150.10">
    <property type="entry name" value="Aspartate Aminotransferase, domain 1"/>
    <property type="match status" value="1"/>
</dbReference>
<dbReference type="PANTHER" id="PTHR43586">
    <property type="entry name" value="CYSTEINE DESULFURASE"/>
    <property type="match status" value="1"/>
</dbReference>
<dbReference type="SUPFAM" id="SSF53383">
    <property type="entry name" value="PLP-dependent transferases"/>
    <property type="match status" value="1"/>
</dbReference>
<comment type="cofactor">
    <cofactor evidence="1 7">
        <name>pyridoxal 5'-phosphate</name>
        <dbReference type="ChEBI" id="CHEBI:597326"/>
    </cofactor>
</comment>
<dbReference type="PATRIC" id="fig|1618450.3.peg.575"/>
<evidence type="ECO:0000256" key="2">
    <source>
        <dbReference type="ARBA" id="ARBA00010447"/>
    </source>
</evidence>
<accession>A0A0G0SER3</accession>
<protein>
    <recommendedName>
        <fullName evidence="3 8">Cysteine desulfurase</fullName>
        <ecNumber evidence="3 8">2.8.1.7</ecNumber>
    </recommendedName>
</protein>
<dbReference type="GO" id="GO:0006534">
    <property type="term" value="P:cysteine metabolic process"/>
    <property type="evidence" value="ECO:0007669"/>
    <property type="project" value="UniProtKB-UniRule"/>
</dbReference>
<dbReference type="EC" id="2.8.1.7" evidence="3 8"/>
<evidence type="ECO:0000313" key="11">
    <source>
        <dbReference type="Proteomes" id="UP000034539"/>
    </source>
</evidence>
<comment type="caution">
    <text evidence="10">The sequence shown here is derived from an EMBL/GenBank/DDBJ whole genome shotgun (WGS) entry which is preliminary data.</text>
</comment>
<evidence type="ECO:0000256" key="3">
    <source>
        <dbReference type="ARBA" id="ARBA00012239"/>
    </source>
</evidence>
<evidence type="ECO:0000256" key="5">
    <source>
        <dbReference type="ARBA" id="ARBA00022898"/>
    </source>
</evidence>
<organism evidence="10 11">
    <name type="scientific">Candidatus Gottesmanbacteria bacterium GW2011_GWC2_39_8</name>
    <dbReference type="NCBI Taxonomy" id="1618450"/>
    <lineage>
        <taxon>Bacteria</taxon>
        <taxon>Candidatus Gottesmaniibacteriota</taxon>
    </lineage>
</organism>
<dbReference type="InterPro" id="IPR010970">
    <property type="entry name" value="Cys_dSase_SufS"/>
</dbReference>
<evidence type="ECO:0000256" key="1">
    <source>
        <dbReference type="ARBA" id="ARBA00001933"/>
    </source>
</evidence>
<dbReference type="InterPro" id="IPR020578">
    <property type="entry name" value="Aminotrans_V_PyrdxlP_BS"/>
</dbReference>
<dbReference type="InterPro" id="IPR015424">
    <property type="entry name" value="PyrdxlP-dep_Trfase"/>
</dbReference>
<evidence type="ECO:0000256" key="8">
    <source>
        <dbReference type="RuleBase" id="RU004506"/>
    </source>
</evidence>
<evidence type="ECO:0000259" key="9">
    <source>
        <dbReference type="Pfam" id="PF00266"/>
    </source>
</evidence>
<dbReference type="InterPro" id="IPR015421">
    <property type="entry name" value="PyrdxlP-dep_Trfase_major"/>
</dbReference>
<dbReference type="InterPro" id="IPR000192">
    <property type="entry name" value="Aminotrans_V_dom"/>
</dbReference>
<keyword evidence="5 8" id="KW-0663">Pyridoxal phosphate</keyword>
<evidence type="ECO:0000256" key="4">
    <source>
        <dbReference type="ARBA" id="ARBA00022679"/>
    </source>
</evidence>
<dbReference type="AlphaFoldDB" id="A0A0G0SER3"/>
<evidence type="ECO:0000313" key="10">
    <source>
        <dbReference type="EMBL" id="KKR33205.1"/>
    </source>
</evidence>
<proteinExistence type="inferred from homology"/>
<dbReference type="Gene3D" id="3.40.640.10">
    <property type="entry name" value="Type I PLP-dependent aspartate aminotransferase-like (Major domain)"/>
    <property type="match status" value="1"/>
</dbReference>
<dbReference type="Proteomes" id="UP000034539">
    <property type="component" value="Unassembled WGS sequence"/>
</dbReference>
<sequence>MLDTQKIKKDFPILKRLINGNKLVYLDNAATTQKPQVVIDSLVDYYSNHNANIHRGIHTLAEEATEMYEGARKKIAEFLGAESEKEIIYVRNSTEAINLVAYSWGRANLKKGDEVYISESEHHSNIVPWQIVTKETGAVLKYIKVDRDGYLELGRFKRELTPKVKFVSIVHVSNVLGIINPVKELAKMAHSVGAKILVDGSQSAPRMPINVDDLECDFFALTSHKMSGPTGMGVLWGREEILNTMPAFFGGGDMIKEVYFDHFIPSDLPYKFEAGTPNIAGAVGLGTAVDYLTHIGMDNVYQHEMKLTDYTLKKLSEIEGIEIYGPKNTENKIGVIAFNLKGVHAHDLAQMFNEEGIAIRSGHHCAMPLHRDKLHIPASARISIYIYNDESDIDKVVEAIKKAKKIFGLKY</sequence>
<keyword evidence="4 8" id="KW-0808">Transferase</keyword>
<evidence type="ECO:0000256" key="6">
    <source>
        <dbReference type="ARBA" id="ARBA00050776"/>
    </source>
</evidence>
<comment type="function">
    <text evidence="8">Catalyzes the removal of elemental sulfur and selenium atoms from L-cysteine, L-cystine, L-selenocysteine, and L-selenocystine to produce L-alanine.</text>
</comment>
<dbReference type="NCBIfam" id="TIGR01979">
    <property type="entry name" value="sufS"/>
    <property type="match status" value="1"/>
</dbReference>
<dbReference type="GO" id="GO:0031071">
    <property type="term" value="F:cysteine desulfurase activity"/>
    <property type="evidence" value="ECO:0007669"/>
    <property type="project" value="UniProtKB-UniRule"/>
</dbReference>
<dbReference type="Pfam" id="PF00266">
    <property type="entry name" value="Aminotran_5"/>
    <property type="match status" value="1"/>
</dbReference>
<gene>
    <name evidence="10" type="ORF">UT63_C0021G0013</name>
</gene>
<dbReference type="PIRSF" id="PIRSF005572">
    <property type="entry name" value="NifS"/>
    <property type="match status" value="1"/>
</dbReference>
<name>A0A0G0SER3_9BACT</name>
<dbReference type="EMBL" id="LBXN01000021">
    <property type="protein sequence ID" value="KKR33205.1"/>
    <property type="molecule type" value="Genomic_DNA"/>
</dbReference>
<comment type="similarity">
    <text evidence="2 8">Belongs to the class-V pyridoxal-phosphate-dependent aminotransferase family. Csd subfamily.</text>
</comment>
<dbReference type="PANTHER" id="PTHR43586:SF8">
    <property type="entry name" value="CYSTEINE DESULFURASE 1, CHLOROPLASTIC"/>
    <property type="match status" value="1"/>
</dbReference>
<dbReference type="InterPro" id="IPR015422">
    <property type="entry name" value="PyrdxlP-dep_Trfase_small"/>
</dbReference>
<feature type="domain" description="Aminotransferase class V" evidence="9">
    <location>
        <begin position="24"/>
        <end position="396"/>
    </location>
</feature>
<dbReference type="CDD" id="cd06453">
    <property type="entry name" value="SufS_like"/>
    <property type="match status" value="1"/>
</dbReference>
<evidence type="ECO:0000256" key="7">
    <source>
        <dbReference type="RuleBase" id="RU004504"/>
    </source>
</evidence>